<dbReference type="SUPFAM" id="SSF48168">
    <property type="entry name" value="R1 subunit of ribonucleotide reductase, N-terminal domain"/>
    <property type="match status" value="1"/>
</dbReference>
<dbReference type="InterPro" id="IPR000788">
    <property type="entry name" value="RNR_lg_C"/>
</dbReference>
<evidence type="ECO:0000313" key="10">
    <source>
        <dbReference type="EMBL" id="MFC4292926.1"/>
    </source>
</evidence>
<dbReference type="Pfam" id="PF02867">
    <property type="entry name" value="Ribonuc_red_lgC"/>
    <property type="match status" value="2"/>
</dbReference>
<reference evidence="11" key="1">
    <citation type="journal article" date="2019" name="Int. J. Syst. Evol. Microbiol.">
        <title>The Global Catalogue of Microorganisms (GCM) 10K type strain sequencing project: providing services to taxonomists for standard genome sequencing and annotation.</title>
        <authorList>
            <consortium name="The Broad Institute Genomics Platform"/>
            <consortium name="The Broad Institute Genome Sequencing Center for Infectious Disease"/>
            <person name="Wu L."/>
            <person name="Ma J."/>
        </authorList>
    </citation>
    <scope>NUCLEOTIDE SEQUENCE [LARGE SCALE GENOMIC DNA]</scope>
    <source>
        <strain evidence="11">CECT 8531</strain>
    </source>
</reference>
<comment type="function">
    <text evidence="6">Provides the precursors necessary for DNA synthesis. Catalyzes the biosynthesis of deoxyribonucleotides from the corresponding ribonucleotides.</text>
</comment>
<name>A0ABV8RHT4_9SPHN</name>
<comment type="caution">
    <text evidence="10">The sequence shown here is derived from an EMBL/GenBank/DDBJ whole genome shotgun (WGS) entry which is preliminary data.</text>
</comment>
<feature type="domain" description="Ribonucleotide reductase large subunit C-terminal" evidence="9">
    <location>
        <begin position="484"/>
        <end position="630"/>
    </location>
</feature>
<evidence type="ECO:0000313" key="11">
    <source>
        <dbReference type="Proteomes" id="UP001595887"/>
    </source>
</evidence>
<feature type="region of interest" description="Disordered" evidence="7">
    <location>
        <begin position="1"/>
        <end position="34"/>
    </location>
</feature>
<dbReference type="EC" id="1.17.4.1" evidence="2 6"/>
<evidence type="ECO:0000256" key="6">
    <source>
        <dbReference type="RuleBase" id="RU003410"/>
    </source>
</evidence>
<dbReference type="SUPFAM" id="SSF51998">
    <property type="entry name" value="PFL-like glycyl radical enzymes"/>
    <property type="match status" value="1"/>
</dbReference>
<feature type="domain" description="Ribonucleotide reductase large subunit N-terminal" evidence="8">
    <location>
        <begin position="87"/>
        <end position="152"/>
    </location>
</feature>
<feature type="domain" description="Ribonucleotide reductase large subunit C-terminal" evidence="9">
    <location>
        <begin position="156"/>
        <end position="475"/>
    </location>
</feature>
<organism evidence="10 11">
    <name type="scientific">Sphingorhabdus arenilitoris</name>
    <dbReference type="NCBI Taxonomy" id="1490041"/>
    <lineage>
        <taxon>Bacteria</taxon>
        <taxon>Pseudomonadati</taxon>
        <taxon>Pseudomonadota</taxon>
        <taxon>Alphaproteobacteria</taxon>
        <taxon>Sphingomonadales</taxon>
        <taxon>Sphingomonadaceae</taxon>
        <taxon>Sphingorhabdus</taxon>
    </lineage>
</organism>
<dbReference type="Pfam" id="PF00317">
    <property type="entry name" value="Ribonuc_red_lgN"/>
    <property type="match status" value="1"/>
</dbReference>
<dbReference type="NCBIfam" id="NF006577">
    <property type="entry name" value="PRK09102.1"/>
    <property type="match status" value="1"/>
</dbReference>
<dbReference type="EMBL" id="JBHSDH010000013">
    <property type="protein sequence ID" value="MFC4292926.1"/>
    <property type="molecule type" value="Genomic_DNA"/>
</dbReference>
<accession>A0ABV8RHT4</accession>
<keyword evidence="4 6" id="KW-0215">Deoxyribonucleotide synthesis</keyword>
<dbReference type="CDD" id="cd01679">
    <property type="entry name" value="RNR_I"/>
    <property type="match status" value="1"/>
</dbReference>
<dbReference type="PANTHER" id="PTHR11573:SF6">
    <property type="entry name" value="RIBONUCLEOSIDE-DIPHOSPHATE REDUCTASE LARGE SUBUNIT"/>
    <property type="match status" value="1"/>
</dbReference>
<dbReference type="InterPro" id="IPR013509">
    <property type="entry name" value="RNR_lsu_N"/>
</dbReference>
<protein>
    <recommendedName>
        <fullName evidence="2 6">Ribonucleoside-diphosphate reductase</fullName>
        <ecNumber evidence="2 6">1.17.4.1</ecNumber>
    </recommendedName>
</protein>
<gene>
    <name evidence="10" type="ORF">ACFOWX_10930</name>
</gene>
<evidence type="ECO:0000256" key="2">
    <source>
        <dbReference type="ARBA" id="ARBA00012274"/>
    </source>
</evidence>
<evidence type="ECO:0000256" key="1">
    <source>
        <dbReference type="ARBA" id="ARBA00010406"/>
    </source>
</evidence>
<evidence type="ECO:0000256" key="3">
    <source>
        <dbReference type="ARBA" id="ARBA00023002"/>
    </source>
</evidence>
<comment type="similarity">
    <text evidence="1 6">Belongs to the ribonucleoside diphosphate reductase large chain family.</text>
</comment>
<dbReference type="InterPro" id="IPR039718">
    <property type="entry name" value="Rrm1"/>
</dbReference>
<dbReference type="RefSeq" id="WP_381424014.1">
    <property type="nucleotide sequence ID" value="NZ_JBHSDH010000013.1"/>
</dbReference>
<dbReference type="Gene3D" id="3.20.70.20">
    <property type="match status" value="1"/>
</dbReference>
<evidence type="ECO:0000259" key="9">
    <source>
        <dbReference type="Pfam" id="PF02867"/>
    </source>
</evidence>
<dbReference type="GO" id="GO:0004748">
    <property type="term" value="F:ribonucleoside-diphosphate reductase activity, thioredoxin disulfide as acceptor"/>
    <property type="evidence" value="ECO:0007669"/>
    <property type="project" value="UniProtKB-EC"/>
</dbReference>
<proteinExistence type="inferred from homology"/>
<dbReference type="InterPro" id="IPR008926">
    <property type="entry name" value="RNR_R1-su_N"/>
</dbReference>
<sequence length="683" mass="75115">MDFRDSGSGEGADGVSEMLIAEEKNSSKAAAQTDTGALKADGLIDKAKSEQSAAASAAPEKPAQKDDSKKVNARRYKIVTDSSRDALLTEFGKETLQDRYLLPGESYQDLFARVADAYADDQGHAQRLYDAISRLWFMPATPVLSNGGTGRGLPISCYLNSVDDSLGGIVNTWNENVWLASRGGGIGTYWGSVRGIGEPVGLNGKTSGIIPFVRVMDSLTLAISQGSLRRGSAACYLDVHHPEIEEFLEIRKPSGDFNRKALNLHHGVLLTDEFMEAVRDGAEFELKSPKTGEVRSKVDARSLFQKLVETRLATGEPYIVFSDTVNNNMPKHHRDLGLKVSTSNLCSEITLPTGRDHLGEDRTAVCCLSSLNLEKWDEWSVEKGFIEDVMRMLDNVLQDFIDRAPDEMARARYSASRERSVGLGVMGFHSFLQARGLGFESALAKSWNMKIFKHIRAQADEASMMLAKERGPCPDAADQGVMERFSCKMAIAPTASISIICGGTSACIEPIPANIYTHKTLSGSFIVKNPYLEKLLKDKSKDSNNVWNSILEKGGSVQHLDFLSPEEKDSFKTSFEIDQRWLIELAADRTPYIDQAQSLNLFIPADVEKWDLLMLHFRAWELGVKSLYYLRSKSMQRAGFAGSDNTEGQAGGGVEADNTLDPKKVELMTTAGTTDYDECLACQ</sequence>
<dbReference type="Proteomes" id="UP001595887">
    <property type="component" value="Unassembled WGS sequence"/>
</dbReference>
<evidence type="ECO:0000259" key="8">
    <source>
        <dbReference type="Pfam" id="PF00317"/>
    </source>
</evidence>
<keyword evidence="11" id="KW-1185">Reference proteome</keyword>
<evidence type="ECO:0000256" key="5">
    <source>
        <dbReference type="ARBA" id="ARBA00047754"/>
    </source>
</evidence>
<evidence type="ECO:0000256" key="4">
    <source>
        <dbReference type="ARBA" id="ARBA00023116"/>
    </source>
</evidence>
<evidence type="ECO:0000256" key="7">
    <source>
        <dbReference type="SAM" id="MobiDB-lite"/>
    </source>
</evidence>
<keyword evidence="3 6" id="KW-0560">Oxidoreductase</keyword>
<dbReference type="PRINTS" id="PR01183">
    <property type="entry name" value="RIBORDTASEM1"/>
</dbReference>
<dbReference type="PANTHER" id="PTHR11573">
    <property type="entry name" value="RIBONUCLEOSIDE-DIPHOSPHATE REDUCTASE LARGE CHAIN"/>
    <property type="match status" value="1"/>
</dbReference>
<feature type="region of interest" description="Disordered" evidence="7">
    <location>
        <begin position="49"/>
        <end position="72"/>
    </location>
</feature>
<comment type="catalytic activity">
    <reaction evidence="5 6">
        <text>a 2'-deoxyribonucleoside 5'-diphosphate + [thioredoxin]-disulfide + H2O = a ribonucleoside 5'-diphosphate + [thioredoxin]-dithiol</text>
        <dbReference type="Rhea" id="RHEA:23252"/>
        <dbReference type="Rhea" id="RHEA-COMP:10698"/>
        <dbReference type="Rhea" id="RHEA-COMP:10700"/>
        <dbReference type="ChEBI" id="CHEBI:15377"/>
        <dbReference type="ChEBI" id="CHEBI:29950"/>
        <dbReference type="ChEBI" id="CHEBI:50058"/>
        <dbReference type="ChEBI" id="CHEBI:57930"/>
        <dbReference type="ChEBI" id="CHEBI:73316"/>
        <dbReference type="EC" id="1.17.4.1"/>
    </reaction>
</comment>
<feature type="compositionally biased region" description="Low complexity" evidence="7">
    <location>
        <begin position="50"/>
        <end position="61"/>
    </location>
</feature>